<evidence type="ECO:0000256" key="3">
    <source>
        <dbReference type="ARBA" id="ARBA00022670"/>
    </source>
</evidence>
<evidence type="ECO:0000313" key="8">
    <source>
        <dbReference type="EMBL" id="CAI9737926.1"/>
    </source>
</evidence>
<dbReference type="SUPFAM" id="SSF46565">
    <property type="entry name" value="Chaperone J-domain"/>
    <property type="match status" value="1"/>
</dbReference>
<evidence type="ECO:0000256" key="5">
    <source>
        <dbReference type="ARBA" id="ARBA00022801"/>
    </source>
</evidence>
<evidence type="ECO:0000256" key="2">
    <source>
        <dbReference type="ARBA" id="ARBA00016555"/>
    </source>
</evidence>
<proteinExistence type="inferred from homology"/>
<sequence length="455" mass="52073">MTESTSNNNNYDGEASPFDTSRYKSNEHAEDFGYNFYPDRASARRKTFWEKMWTEGRGKKFKCEANVTWCVENHPMVKLLLRALKRHGCPVNLRRHIACEPCVGYVNGGYDPQQNQVVVCQNTAKKRWLCCNVLAHEFIHAFDYCRAKVDFMNIHHLACTEIRAANFMHCSFMAAMSAGSASPFNIKQKHADCVKQQAVKSIVIVRNISNEAALEIVNEVFDKCYNDLEPVGRIPRKASRDNYRALLEGQLYVTLNYKADFSRFHFFAVTPLISPLRNCQLRSKCKNVFQQNAALHCSVERSCTGEISKAYEILSNPEKKERYDKFGDTGDSQDDFSQGTHSFNFEDLFGSSFDNFFSSSHRSSQNSQGRGGGGQYIKINDDDSFFRFDDFFGDSDDNEDFFSFDNFEDFFEQPHAKYSGHMNSFFSSSHSSGGQKCRTVTQRIGNMMTTRTECS</sequence>
<dbReference type="GO" id="GO:0004222">
    <property type="term" value="F:metalloendopeptidase activity"/>
    <property type="evidence" value="ECO:0007669"/>
    <property type="project" value="InterPro"/>
</dbReference>
<keyword evidence="3 8" id="KW-0645">Protease</keyword>
<gene>
    <name evidence="8" type="ORF">OCTVUL_1B015823</name>
</gene>
<keyword evidence="5" id="KW-0378">Hydrolase</keyword>
<evidence type="ECO:0000256" key="4">
    <source>
        <dbReference type="ARBA" id="ARBA00022723"/>
    </source>
</evidence>
<dbReference type="Proteomes" id="UP001162480">
    <property type="component" value="Chromosome 20"/>
</dbReference>
<dbReference type="EMBL" id="OX597833">
    <property type="protein sequence ID" value="CAI9737926.1"/>
    <property type="molecule type" value="Genomic_DNA"/>
</dbReference>
<dbReference type="InterPro" id="IPR036869">
    <property type="entry name" value="J_dom_sf"/>
</dbReference>
<dbReference type="PANTHER" id="PTHR21711">
    <property type="entry name" value="MITOCHONDRIAL INNER MEMBRANE PROTEASE"/>
    <property type="match status" value="1"/>
</dbReference>
<feature type="region of interest" description="Disordered" evidence="7">
    <location>
        <begin position="1"/>
        <end position="22"/>
    </location>
</feature>
<dbReference type="Gene3D" id="1.10.287.110">
    <property type="entry name" value="DnaJ domain"/>
    <property type="match status" value="1"/>
</dbReference>
<dbReference type="GO" id="GO:0033615">
    <property type="term" value="P:mitochondrial proton-transporting ATP synthase complex assembly"/>
    <property type="evidence" value="ECO:0007669"/>
    <property type="project" value="TreeGrafter"/>
</dbReference>
<evidence type="ECO:0000256" key="6">
    <source>
        <dbReference type="ARBA" id="ARBA00023049"/>
    </source>
</evidence>
<keyword evidence="6" id="KW-0482">Metalloprotease</keyword>
<evidence type="ECO:0000256" key="1">
    <source>
        <dbReference type="ARBA" id="ARBA00009915"/>
    </source>
</evidence>
<reference evidence="8" key="1">
    <citation type="submission" date="2023-08" db="EMBL/GenBank/DDBJ databases">
        <authorList>
            <person name="Alioto T."/>
            <person name="Alioto T."/>
            <person name="Gomez Garrido J."/>
        </authorList>
    </citation>
    <scope>NUCLEOTIDE SEQUENCE</scope>
</reference>
<dbReference type="GO" id="GO:0034982">
    <property type="term" value="P:mitochondrial protein processing"/>
    <property type="evidence" value="ECO:0007669"/>
    <property type="project" value="TreeGrafter"/>
</dbReference>
<feature type="compositionally biased region" description="Polar residues" evidence="7">
    <location>
        <begin position="1"/>
        <end position="11"/>
    </location>
</feature>
<organism evidence="8 9">
    <name type="scientific">Octopus vulgaris</name>
    <name type="common">Common octopus</name>
    <dbReference type="NCBI Taxonomy" id="6645"/>
    <lineage>
        <taxon>Eukaryota</taxon>
        <taxon>Metazoa</taxon>
        <taxon>Spiralia</taxon>
        <taxon>Lophotrochozoa</taxon>
        <taxon>Mollusca</taxon>
        <taxon>Cephalopoda</taxon>
        <taxon>Coleoidea</taxon>
        <taxon>Octopodiformes</taxon>
        <taxon>Octopoda</taxon>
        <taxon>Incirrata</taxon>
        <taxon>Octopodidae</taxon>
        <taxon>Octopus</taxon>
    </lineage>
</organism>
<evidence type="ECO:0000256" key="7">
    <source>
        <dbReference type="SAM" id="MobiDB-lite"/>
    </source>
</evidence>
<protein>
    <recommendedName>
        <fullName evidence="2">Mitochondrial inner membrane protease ATP23 homolog</fullName>
    </recommendedName>
</protein>
<dbReference type="AlphaFoldDB" id="A0AA36BP08"/>
<accession>A0AA36BP08</accession>
<dbReference type="GO" id="GO:0005739">
    <property type="term" value="C:mitochondrion"/>
    <property type="evidence" value="ECO:0007669"/>
    <property type="project" value="GOC"/>
</dbReference>
<dbReference type="GO" id="GO:0046872">
    <property type="term" value="F:metal ion binding"/>
    <property type="evidence" value="ECO:0007669"/>
    <property type="project" value="UniProtKB-KW"/>
</dbReference>
<name>A0AA36BP08_OCTVU</name>
<dbReference type="Pfam" id="PF09768">
    <property type="entry name" value="Peptidase_M76"/>
    <property type="match status" value="1"/>
</dbReference>
<keyword evidence="9" id="KW-1185">Reference proteome</keyword>
<evidence type="ECO:0000313" key="9">
    <source>
        <dbReference type="Proteomes" id="UP001162480"/>
    </source>
</evidence>
<dbReference type="PANTHER" id="PTHR21711:SF0">
    <property type="entry name" value="MITOCHONDRIAL INNER MEMBRANE PROTEASE ATP23 HOMOLOG"/>
    <property type="match status" value="1"/>
</dbReference>
<dbReference type="InterPro" id="IPR019165">
    <property type="entry name" value="Peptidase_M76_ATP23"/>
</dbReference>
<comment type="similarity">
    <text evidence="1">Belongs to the peptidase M76 family.</text>
</comment>
<keyword evidence="4" id="KW-0479">Metal-binding</keyword>